<dbReference type="RefSeq" id="WP_085866832.1">
    <property type="nucleotide sequence ID" value="NZ_FWFQ01000001.1"/>
</dbReference>
<evidence type="ECO:0000313" key="2">
    <source>
        <dbReference type="Proteomes" id="UP000193409"/>
    </source>
</evidence>
<reference evidence="1 2" key="1">
    <citation type="submission" date="2017-03" db="EMBL/GenBank/DDBJ databases">
        <authorList>
            <person name="Afonso C.L."/>
            <person name="Miller P.J."/>
            <person name="Scott M.A."/>
            <person name="Spackman E."/>
            <person name="Goraichik I."/>
            <person name="Dimitrov K.M."/>
            <person name="Suarez D.L."/>
            <person name="Swayne D.E."/>
        </authorList>
    </citation>
    <scope>NUCLEOTIDE SEQUENCE [LARGE SCALE GENOMIC DNA]</scope>
    <source>
        <strain evidence="1 2">CECT 7680</strain>
    </source>
</reference>
<proteinExistence type="predicted"/>
<organism evidence="1 2">
    <name type="scientific">Pseudoruegeria aquimaris</name>
    <dbReference type="NCBI Taxonomy" id="393663"/>
    <lineage>
        <taxon>Bacteria</taxon>
        <taxon>Pseudomonadati</taxon>
        <taxon>Pseudomonadota</taxon>
        <taxon>Alphaproteobacteria</taxon>
        <taxon>Rhodobacterales</taxon>
        <taxon>Roseobacteraceae</taxon>
        <taxon>Pseudoruegeria</taxon>
    </lineage>
</organism>
<sequence length="81" mass="8652">MRIYLRPAKAEIGTPAPVSLIEKARENRRAALAVLRTRQSVSPVALSARERRAGLEAPLMFVSNRNAAPANVAGEASRSAA</sequence>
<dbReference type="Proteomes" id="UP000193409">
    <property type="component" value="Unassembled WGS sequence"/>
</dbReference>
<keyword evidence="2" id="KW-1185">Reference proteome</keyword>
<gene>
    <name evidence="1" type="ORF">PSA7680_00248</name>
</gene>
<name>A0A1Y5RB43_9RHOB</name>
<dbReference type="AlphaFoldDB" id="A0A1Y5RB43"/>
<evidence type="ECO:0000313" key="1">
    <source>
        <dbReference type="EMBL" id="SLN13208.1"/>
    </source>
</evidence>
<accession>A0A1Y5RB43</accession>
<protein>
    <submittedName>
        <fullName evidence="1">Uncharacterized protein</fullName>
    </submittedName>
</protein>
<dbReference type="EMBL" id="FWFQ01000001">
    <property type="protein sequence ID" value="SLN13208.1"/>
    <property type="molecule type" value="Genomic_DNA"/>
</dbReference>